<name>A0A8J2JHT0_9HEXA</name>
<organism evidence="2 3">
    <name type="scientific">Allacma fusca</name>
    <dbReference type="NCBI Taxonomy" id="39272"/>
    <lineage>
        <taxon>Eukaryota</taxon>
        <taxon>Metazoa</taxon>
        <taxon>Ecdysozoa</taxon>
        <taxon>Arthropoda</taxon>
        <taxon>Hexapoda</taxon>
        <taxon>Collembola</taxon>
        <taxon>Symphypleona</taxon>
        <taxon>Sminthuridae</taxon>
        <taxon>Allacma</taxon>
    </lineage>
</organism>
<feature type="region of interest" description="Disordered" evidence="1">
    <location>
        <begin position="295"/>
        <end position="316"/>
    </location>
</feature>
<protein>
    <submittedName>
        <fullName evidence="2">Uncharacterized protein</fullName>
    </submittedName>
</protein>
<evidence type="ECO:0000313" key="2">
    <source>
        <dbReference type="EMBL" id="CAG7719047.1"/>
    </source>
</evidence>
<feature type="region of interest" description="Disordered" evidence="1">
    <location>
        <begin position="164"/>
        <end position="196"/>
    </location>
</feature>
<evidence type="ECO:0000256" key="1">
    <source>
        <dbReference type="SAM" id="MobiDB-lite"/>
    </source>
</evidence>
<evidence type="ECO:0000313" key="3">
    <source>
        <dbReference type="Proteomes" id="UP000708208"/>
    </source>
</evidence>
<dbReference type="AlphaFoldDB" id="A0A8J2JHT0"/>
<accession>A0A8J2JHT0</accession>
<sequence length="316" mass="34975">FMTELNQKLQQEGRAPVKAFSKKQQHRIANVSPSVPVMPAKHIQSSHPILRNTSVDDVPPLKLLQSQNTSTTSTSSLSLNRQQTFIVEKPLTSKLASNSSSKPTTLESKFFRKTSEDFLAMPTAMSASTTAPTSTITTTTFSLPEPVPATSFQMPVQQQHQQQIFHHPHPETRRFSMSRKYSEQTEDDNRSDGLSMHLNLNNNRQLPVTTLTFSGSNMFMTSNAPAPIRSPNNINSVNTNIVQKKASPKKSIFYSQSSTKPVAFGSSIHSNKESFLPRMKVVDDNNSALPFFTLGSPTKPGASTVRKRNKWEPGSG</sequence>
<keyword evidence="3" id="KW-1185">Reference proteome</keyword>
<comment type="caution">
    <text evidence="2">The sequence shown here is derived from an EMBL/GenBank/DDBJ whole genome shotgun (WGS) entry which is preliminary data.</text>
</comment>
<reference evidence="2" key="1">
    <citation type="submission" date="2021-06" db="EMBL/GenBank/DDBJ databases">
        <authorList>
            <person name="Hodson N. C."/>
            <person name="Mongue J. A."/>
            <person name="Jaron S. K."/>
        </authorList>
    </citation>
    <scope>NUCLEOTIDE SEQUENCE</scope>
</reference>
<proteinExistence type="predicted"/>
<dbReference type="Proteomes" id="UP000708208">
    <property type="component" value="Unassembled WGS sequence"/>
</dbReference>
<feature type="compositionally biased region" description="Polar residues" evidence="1">
    <location>
        <begin position="1"/>
        <end position="10"/>
    </location>
</feature>
<feature type="non-terminal residue" evidence="2">
    <location>
        <position position="1"/>
    </location>
</feature>
<feature type="compositionally biased region" description="Basic and acidic residues" evidence="1">
    <location>
        <begin position="168"/>
        <end position="191"/>
    </location>
</feature>
<dbReference type="EMBL" id="CAJVCH010058195">
    <property type="protein sequence ID" value="CAG7719047.1"/>
    <property type="molecule type" value="Genomic_DNA"/>
</dbReference>
<gene>
    <name evidence="2" type="ORF">AFUS01_LOCUS8391</name>
</gene>
<feature type="region of interest" description="Disordered" evidence="1">
    <location>
        <begin position="1"/>
        <end position="20"/>
    </location>
</feature>